<evidence type="ECO:0000313" key="3">
    <source>
        <dbReference type="Proteomes" id="UP000095280"/>
    </source>
</evidence>
<feature type="signal peptide" evidence="2">
    <location>
        <begin position="1"/>
        <end position="17"/>
    </location>
</feature>
<sequence>LLLSLLLLLLQSHGIGAASKNAQKLLPEFPPSQQLVLLFKQAHTSAKRCRVAHSRAKSLPLARCTFEMRNKQRTVGEKVGEIHQDEDQRDSFLAAATGPTAAAAAGPESQELLSFNDVMERNSAEQLELADRSKLSSDDIEKLRITFSSQAATCYVCPCLVSLYLKVVTEHQMHQPHHQQYTTWKSVFGPSALILLMPNFEPTEKFVQSELILAHLGTCFPLWSLRVYSVTSYVAMSMHFQTVSDETYGNGAVHGLAFTDQDAATEFSTRLNNRLRDMAEFESASSKERRRTVKDRERRSKSLRRMISRSKSSSSSGFAEISRPCICQRLASATDQDCQAFSAMAFNANRTEQGGSSLASTGDASGAVEASCRTHANEQLHRLSDELLADRTPFAAAGPAEDLQQSGSEAQPESRSLALGPLPPPGTGARGADLSAASSSGLSGRSNRVDQSFANVLGAWHRVELEFSFEQHSLHQFETVLMSLRRSHCRPVLRLVLRGLAVLGGVPRHCQALHHGVEVVGHSVAGQEQDVARVADGQSAGEIVQLRLLATVDWAECPAGVPHIARLAQVVGAHGQLAKAFRLRPEVDWGVAKADAGHGELGRSVRSGEWEGEGDAEGCQAATCSAARAARRLFSPQFTPSAIASKPQFRRATTAKESAMGSPVNRLVSGFWSYSEVEAPNALAQRFDQSRQPATSGGLSRSSRAMIDSEGAGYPCAHAFCSRVSVILVCVRCLRFSSAWHVLDRLS</sequence>
<keyword evidence="2" id="KW-0732">Signal</keyword>
<evidence type="ECO:0000256" key="1">
    <source>
        <dbReference type="SAM" id="MobiDB-lite"/>
    </source>
</evidence>
<feature type="region of interest" description="Disordered" evidence="1">
    <location>
        <begin position="398"/>
        <end position="446"/>
    </location>
</feature>
<feature type="compositionally biased region" description="Polar residues" evidence="1">
    <location>
        <begin position="403"/>
        <end position="414"/>
    </location>
</feature>
<organism evidence="3 4">
    <name type="scientific">Macrostomum lignano</name>
    <dbReference type="NCBI Taxonomy" id="282301"/>
    <lineage>
        <taxon>Eukaryota</taxon>
        <taxon>Metazoa</taxon>
        <taxon>Spiralia</taxon>
        <taxon>Lophotrochozoa</taxon>
        <taxon>Platyhelminthes</taxon>
        <taxon>Rhabditophora</taxon>
        <taxon>Macrostomorpha</taxon>
        <taxon>Macrostomida</taxon>
        <taxon>Macrostomidae</taxon>
        <taxon>Macrostomum</taxon>
    </lineage>
</organism>
<reference evidence="4" key="1">
    <citation type="submission" date="2016-11" db="UniProtKB">
        <authorList>
            <consortium name="WormBaseParasite"/>
        </authorList>
    </citation>
    <scope>IDENTIFICATION</scope>
</reference>
<evidence type="ECO:0000256" key="2">
    <source>
        <dbReference type="SAM" id="SignalP"/>
    </source>
</evidence>
<feature type="compositionally biased region" description="Low complexity" evidence="1">
    <location>
        <begin position="430"/>
        <end position="446"/>
    </location>
</feature>
<dbReference type="WBParaSite" id="maker-uti_cns_0011593-snap-gene-0.2-mRNA-1">
    <property type="protein sequence ID" value="maker-uti_cns_0011593-snap-gene-0.2-mRNA-1"/>
    <property type="gene ID" value="maker-uti_cns_0011593-snap-gene-0.2"/>
</dbReference>
<proteinExistence type="predicted"/>
<dbReference type="AlphaFoldDB" id="A0A1I8IE33"/>
<feature type="chain" id="PRO_5009320886" evidence="2">
    <location>
        <begin position="18"/>
        <end position="747"/>
    </location>
</feature>
<protein>
    <submittedName>
        <fullName evidence="4">WH1 domain-containing protein</fullName>
    </submittedName>
</protein>
<feature type="region of interest" description="Disordered" evidence="1">
    <location>
        <begin position="282"/>
        <end position="318"/>
    </location>
</feature>
<name>A0A1I8IE33_9PLAT</name>
<evidence type="ECO:0000313" key="4">
    <source>
        <dbReference type="WBParaSite" id="maker-uti_cns_0011593-snap-gene-0.2-mRNA-1"/>
    </source>
</evidence>
<dbReference type="Proteomes" id="UP000095280">
    <property type="component" value="Unplaced"/>
</dbReference>
<accession>A0A1I8IE33</accession>
<keyword evidence="3" id="KW-1185">Reference proteome</keyword>